<dbReference type="EMBL" id="JABBJJ010000130">
    <property type="protein sequence ID" value="NMO18283.1"/>
    <property type="molecule type" value="Genomic_DNA"/>
</dbReference>
<dbReference type="GO" id="GO:0097363">
    <property type="term" value="F:protein O-acetylglucosaminyltransferase activity"/>
    <property type="evidence" value="ECO:0007669"/>
    <property type="project" value="TreeGrafter"/>
</dbReference>
<dbReference type="PROSITE" id="PS51257">
    <property type="entry name" value="PROKAR_LIPOPROTEIN"/>
    <property type="match status" value="1"/>
</dbReference>
<dbReference type="Pfam" id="PF13432">
    <property type="entry name" value="TPR_16"/>
    <property type="match status" value="1"/>
</dbReference>
<evidence type="ECO:0000256" key="2">
    <source>
        <dbReference type="SAM" id="MobiDB-lite"/>
    </source>
</evidence>
<dbReference type="Proteomes" id="UP000518300">
    <property type="component" value="Unassembled WGS sequence"/>
</dbReference>
<dbReference type="Pfam" id="PF13374">
    <property type="entry name" value="TPR_10"/>
    <property type="match status" value="1"/>
</dbReference>
<reference evidence="3 4" key="1">
    <citation type="submission" date="2020-04" db="EMBL/GenBank/DDBJ databases">
        <title>Draft genome of Pyxidicoccus fallax type strain.</title>
        <authorList>
            <person name="Whitworth D.E."/>
        </authorList>
    </citation>
    <scope>NUCLEOTIDE SEQUENCE [LARGE SCALE GENOMIC DNA]</scope>
    <source>
        <strain evidence="3 4">DSM 14698</strain>
    </source>
</reference>
<gene>
    <name evidence="3" type="ORF">HG543_25990</name>
</gene>
<dbReference type="GO" id="GO:0006493">
    <property type="term" value="P:protein O-linked glycosylation"/>
    <property type="evidence" value="ECO:0007669"/>
    <property type="project" value="InterPro"/>
</dbReference>
<feature type="repeat" description="TPR" evidence="1">
    <location>
        <begin position="282"/>
        <end position="315"/>
    </location>
</feature>
<dbReference type="InterPro" id="IPR037919">
    <property type="entry name" value="OGT"/>
</dbReference>
<feature type="region of interest" description="Disordered" evidence="2">
    <location>
        <begin position="405"/>
        <end position="542"/>
    </location>
</feature>
<feature type="region of interest" description="Disordered" evidence="2">
    <location>
        <begin position="40"/>
        <end position="76"/>
    </location>
</feature>
<feature type="repeat" description="TPR" evidence="1">
    <location>
        <begin position="110"/>
        <end position="143"/>
    </location>
</feature>
<dbReference type="Pfam" id="PF13181">
    <property type="entry name" value="TPR_8"/>
    <property type="match status" value="1"/>
</dbReference>
<evidence type="ECO:0000256" key="1">
    <source>
        <dbReference type="PROSITE-ProRule" id="PRU00339"/>
    </source>
</evidence>
<dbReference type="PROSITE" id="PS50005">
    <property type="entry name" value="TPR"/>
    <property type="match status" value="3"/>
</dbReference>
<protein>
    <submittedName>
        <fullName evidence="3">Tetratricopeptide repeat protein</fullName>
    </submittedName>
</protein>
<dbReference type="AlphaFoldDB" id="A0A848LKS2"/>
<evidence type="ECO:0000313" key="3">
    <source>
        <dbReference type="EMBL" id="NMO18283.1"/>
    </source>
</evidence>
<comment type="caution">
    <text evidence="3">The sequence shown here is derived from an EMBL/GenBank/DDBJ whole genome shotgun (WGS) entry which is preliminary data.</text>
</comment>
<dbReference type="InterPro" id="IPR011990">
    <property type="entry name" value="TPR-like_helical_dom_sf"/>
</dbReference>
<feature type="compositionally biased region" description="Low complexity" evidence="2">
    <location>
        <begin position="53"/>
        <end position="65"/>
    </location>
</feature>
<name>A0A848LKS2_9BACT</name>
<keyword evidence="4" id="KW-1185">Reference proteome</keyword>
<accession>A0A848LKS2</accession>
<feature type="compositionally biased region" description="Low complexity" evidence="2">
    <location>
        <begin position="441"/>
        <end position="536"/>
    </location>
</feature>
<dbReference type="SUPFAM" id="SSF48452">
    <property type="entry name" value="TPR-like"/>
    <property type="match status" value="1"/>
</dbReference>
<dbReference type="InterPro" id="IPR019734">
    <property type="entry name" value="TPR_rpt"/>
</dbReference>
<dbReference type="SMART" id="SM00028">
    <property type="entry name" value="TPR"/>
    <property type="match status" value="7"/>
</dbReference>
<feature type="repeat" description="TPR" evidence="1">
    <location>
        <begin position="248"/>
        <end position="281"/>
    </location>
</feature>
<sequence length="542" mass="55945">MPARFNIAHAGTGKTRMNWFRSFLAGSLAFTAACASGPQTKASVLPETPAPSAQKPATPAEQQAPTPTPMPQDGSGTELFAAALQAYEAGDLDGARQGFEKALAKQPQLLNAQFNLGVIAERQGRMDDARVAYEKVLTLDPGHVPSAVNLAVLHREQGRADDAVALLDKALKVPGREFDASLLNSLSITWRLAGKLNESEAAARRVLARNKDNPEAYKNLAQVAYAREQYRLAELLAGTARKHAEKDPAIYNLLGMIYLKLDDRPRALAQFQKAVSLDEKFAPGYLNLGAMALSYRDYAGAERSFTKVTELEPDSADARLYLAFALDGQKATDPKKGVAAGEAYEKVLAARSDLPEAVCGAGWAYAADRSGWEKAIAFLDRCKGLGSTTEQDKQMITAKVNGLQNMLKAPPPAPATAEGEGETKNEATGGGGSMLNQLPQEQGEAPAEGEAPAGDAASAEGAAAAEGATSPSGDTATPAAPGTDATAPGTNAAPGNPGAAPGAQDANVAPGNPAADAAAPAAPVTGAASDKGAAAPAPTPAR</sequence>
<dbReference type="PANTHER" id="PTHR44366">
    <property type="entry name" value="UDP-N-ACETYLGLUCOSAMINE--PEPTIDE N-ACETYLGLUCOSAMINYLTRANSFERASE 110 KDA SUBUNIT"/>
    <property type="match status" value="1"/>
</dbReference>
<evidence type="ECO:0000313" key="4">
    <source>
        <dbReference type="Proteomes" id="UP000518300"/>
    </source>
</evidence>
<keyword evidence="1" id="KW-0802">TPR repeat</keyword>
<proteinExistence type="predicted"/>
<organism evidence="3 4">
    <name type="scientific">Pyxidicoccus fallax</name>
    <dbReference type="NCBI Taxonomy" id="394095"/>
    <lineage>
        <taxon>Bacteria</taxon>
        <taxon>Pseudomonadati</taxon>
        <taxon>Myxococcota</taxon>
        <taxon>Myxococcia</taxon>
        <taxon>Myxococcales</taxon>
        <taxon>Cystobacterineae</taxon>
        <taxon>Myxococcaceae</taxon>
        <taxon>Pyxidicoccus</taxon>
    </lineage>
</organism>
<dbReference type="PANTHER" id="PTHR44366:SF1">
    <property type="entry name" value="UDP-N-ACETYLGLUCOSAMINE--PEPTIDE N-ACETYLGLUCOSAMINYLTRANSFERASE 110 KDA SUBUNIT"/>
    <property type="match status" value="1"/>
</dbReference>
<dbReference type="Gene3D" id="1.25.40.10">
    <property type="entry name" value="Tetratricopeptide repeat domain"/>
    <property type="match status" value="2"/>
</dbReference>